<accession>A0ABQ9ZR94</accession>
<evidence type="ECO:0000313" key="2">
    <source>
        <dbReference type="EMBL" id="KAK4015452.1"/>
    </source>
</evidence>
<evidence type="ECO:0000313" key="3">
    <source>
        <dbReference type="Proteomes" id="UP001234178"/>
    </source>
</evidence>
<sequence length="127" mass="14604">MAAYGVSPIVVLVLIFSIEIIFRSIHNWITKFLRYQTCLLSVADKNWRAPLSARQFPLQHPFLSATEKYYLIKHQHNFIKITKRVKQRCLLQPTIRLGSVHSGTCGRDRKVYASSIAQKPASVDVYT</sequence>
<evidence type="ECO:0000256" key="1">
    <source>
        <dbReference type="SAM" id="Phobius"/>
    </source>
</evidence>
<name>A0ABQ9ZR94_9CRUS</name>
<comment type="caution">
    <text evidence="2">The sequence shown here is derived from an EMBL/GenBank/DDBJ whole genome shotgun (WGS) entry which is preliminary data.</text>
</comment>
<dbReference type="Proteomes" id="UP001234178">
    <property type="component" value="Unassembled WGS sequence"/>
</dbReference>
<feature type="transmembrane region" description="Helical" evidence="1">
    <location>
        <begin position="6"/>
        <end position="25"/>
    </location>
</feature>
<proteinExistence type="predicted"/>
<keyword evidence="3" id="KW-1185">Reference proteome</keyword>
<organism evidence="2 3">
    <name type="scientific">Daphnia magna</name>
    <dbReference type="NCBI Taxonomy" id="35525"/>
    <lineage>
        <taxon>Eukaryota</taxon>
        <taxon>Metazoa</taxon>
        <taxon>Ecdysozoa</taxon>
        <taxon>Arthropoda</taxon>
        <taxon>Crustacea</taxon>
        <taxon>Branchiopoda</taxon>
        <taxon>Diplostraca</taxon>
        <taxon>Cladocera</taxon>
        <taxon>Anomopoda</taxon>
        <taxon>Daphniidae</taxon>
        <taxon>Daphnia</taxon>
    </lineage>
</organism>
<keyword evidence="1" id="KW-1133">Transmembrane helix</keyword>
<keyword evidence="1" id="KW-0472">Membrane</keyword>
<evidence type="ECO:0008006" key="4">
    <source>
        <dbReference type="Google" id="ProtNLM"/>
    </source>
</evidence>
<reference evidence="2 3" key="1">
    <citation type="journal article" date="2023" name="Nucleic Acids Res.">
        <title>The hologenome of Daphnia magna reveals possible DNA methylation and microbiome-mediated evolution of the host genome.</title>
        <authorList>
            <person name="Chaturvedi A."/>
            <person name="Li X."/>
            <person name="Dhandapani V."/>
            <person name="Marshall H."/>
            <person name="Kissane S."/>
            <person name="Cuenca-Cambronero M."/>
            <person name="Asole G."/>
            <person name="Calvet F."/>
            <person name="Ruiz-Romero M."/>
            <person name="Marangio P."/>
            <person name="Guigo R."/>
            <person name="Rago D."/>
            <person name="Mirbahai L."/>
            <person name="Eastwood N."/>
            <person name="Colbourne J.K."/>
            <person name="Zhou J."/>
            <person name="Mallon E."/>
            <person name="Orsini L."/>
        </authorList>
    </citation>
    <scope>NUCLEOTIDE SEQUENCE [LARGE SCALE GENOMIC DNA]</scope>
    <source>
        <strain evidence="2">LRV0_1</strain>
    </source>
</reference>
<keyword evidence="1" id="KW-0812">Transmembrane</keyword>
<protein>
    <recommendedName>
        <fullName evidence="4">Secreted protein</fullName>
    </recommendedName>
</protein>
<gene>
    <name evidence="2" type="ORF">OUZ56_030430</name>
</gene>
<dbReference type="EMBL" id="JAOYFB010000005">
    <property type="protein sequence ID" value="KAK4015452.1"/>
    <property type="molecule type" value="Genomic_DNA"/>
</dbReference>